<dbReference type="AlphaFoldDB" id="A0A0C9V797"/>
<dbReference type="Pfam" id="PF12937">
    <property type="entry name" value="F-box-like"/>
    <property type="match status" value="1"/>
</dbReference>
<evidence type="ECO:0000313" key="3">
    <source>
        <dbReference type="Proteomes" id="UP000053820"/>
    </source>
</evidence>
<keyword evidence="3" id="KW-1185">Reference proteome</keyword>
<dbReference type="SMART" id="SM00256">
    <property type="entry name" value="FBOX"/>
    <property type="match status" value="1"/>
</dbReference>
<dbReference type="InterPro" id="IPR036047">
    <property type="entry name" value="F-box-like_dom_sf"/>
</dbReference>
<name>A0A0C9V797_9AGAM</name>
<accession>A0A0C9V797</accession>
<dbReference type="Gene3D" id="1.20.1280.50">
    <property type="match status" value="1"/>
</dbReference>
<reference evidence="2 3" key="1">
    <citation type="submission" date="2014-04" db="EMBL/GenBank/DDBJ databases">
        <title>Evolutionary Origins and Diversification of the Mycorrhizal Mutualists.</title>
        <authorList>
            <consortium name="DOE Joint Genome Institute"/>
            <consortium name="Mycorrhizal Genomics Consortium"/>
            <person name="Kohler A."/>
            <person name="Kuo A."/>
            <person name="Nagy L.G."/>
            <person name="Floudas D."/>
            <person name="Copeland A."/>
            <person name="Barry K.W."/>
            <person name="Cichocki N."/>
            <person name="Veneault-Fourrey C."/>
            <person name="LaButti K."/>
            <person name="Lindquist E.A."/>
            <person name="Lipzen A."/>
            <person name="Lundell T."/>
            <person name="Morin E."/>
            <person name="Murat C."/>
            <person name="Riley R."/>
            <person name="Ohm R."/>
            <person name="Sun H."/>
            <person name="Tunlid A."/>
            <person name="Henrissat B."/>
            <person name="Grigoriev I.V."/>
            <person name="Hibbett D.S."/>
            <person name="Martin F."/>
        </authorList>
    </citation>
    <scope>NUCLEOTIDE SEQUENCE [LARGE SCALE GENOMIC DNA]</scope>
    <source>
        <strain evidence="2 3">MD-312</strain>
    </source>
</reference>
<dbReference type="SUPFAM" id="SSF81383">
    <property type="entry name" value="F-box domain"/>
    <property type="match status" value="1"/>
</dbReference>
<feature type="domain" description="F-box" evidence="1">
    <location>
        <begin position="26"/>
        <end position="65"/>
    </location>
</feature>
<dbReference type="EMBL" id="KN839861">
    <property type="protein sequence ID" value="KIJ61539.1"/>
    <property type="molecule type" value="Genomic_DNA"/>
</dbReference>
<dbReference type="HOGENOM" id="CLU_519888_0_0_1"/>
<proteinExistence type="predicted"/>
<gene>
    <name evidence="2" type="ORF">HYDPIDRAFT_115689</name>
</gene>
<evidence type="ECO:0000259" key="1">
    <source>
        <dbReference type="SMART" id="SM00256"/>
    </source>
</evidence>
<evidence type="ECO:0000313" key="2">
    <source>
        <dbReference type="EMBL" id="KIJ61539.1"/>
    </source>
</evidence>
<sequence>MRSSNSHMRFDEDTGRTNFAVYLQCLAEELLINILSFLPFQDILRCAQTCRTLCAVAKGSIELQYLIELGANGLTPVAQTESYLPTTERLQLLLRSASAWNNDRNVPIRTHTLSNDWFTAAAHFTGGCLGMSGNASRCYELVDMRHNPAPGTPPRRRWTWEGYSQDPGDFVCCVSVDASQDVLVVASFLARRTSGEPLFRLDTFPVAIDNPRPSDAKTRLYSHRAKSHGSWRWFSSNVRIYGQCLAFCGAAHRDDNLAQYHWAIAGHDRIRPRWSLQIWNWQTEGPSQECVITGECTTNDTVADFSFLDTHRLILLKSGGQLEVYSFADLSQPPELQRRYSLPIPKNPIFRLHFTPPDVSPPQVSSWAYRSGRKPPLWATNLEDQVLGITLSTRTVIIISIRAILHPCLEWEEEIIEGVRSIPWLTWGPSNSRCFTDSLAPILCGIHGSRVVLTYHFNRLTVADFNPWRVRRSKRDVVSHPTMVENTFLEGKVTTCLPYAESVQDGSLGRFVSSIHLDEDGLVLVGWAKLFSR</sequence>
<protein>
    <recommendedName>
        <fullName evidence="1">F-box domain-containing protein</fullName>
    </recommendedName>
</protein>
<dbReference type="CDD" id="cd09917">
    <property type="entry name" value="F-box_SF"/>
    <property type="match status" value="1"/>
</dbReference>
<dbReference type="Proteomes" id="UP000053820">
    <property type="component" value="Unassembled WGS sequence"/>
</dbReference>
<organism evidence="2 3">
    <name type="scientific">Hydnomerulius pinastri MD-312</name>
    <dbReference type="NCBI Taxonomy" id="994086"/>
    <lineage>
        <taxon>Eukaryota</taxon>
        <taxon>Fungi</taxon>
        <taxon>Dikarya</taxon>
        <taxon>Basidiomycota</taxon>
        <taxon>Agaricomycotina</taxon>
        <taxon>Agaricomycetes</taxon>
        <taxon>Agaricomycetidae</taxon>
        <taxon>Boletales</taxon>
        <taxon>Boletales incertae sedis</taxon>
        <taxon>Leucogyrophana</taxon>
    </lineage>
</organism>
<dbReference type="OrthoDB" id="2745718at2759"/>
<dbReference type="InterPro" id="IPR001810">
    <property type="entry name" value="F-box_dom"/>
</dbReference>